<dbReference type="AlphaFoldDB" id="A0A1Y6CEH7"/>
<dbReference type="InterPro" id="IPR036249">
    <property type="entry name" value="Thioredoxin-like_sf"/>
</dbReference>
<dbReference type="RefSeq" id="WP_132322835.1">
    <property type="nucleotide sequence ID" value="NZ_FWZT01000020.1"/>
</dbReference>
<organism evidence="1 2">
    <name type="scientific">Pseudobacteriovorax antillogorgiicola</name>
    <dbReference type="NCBI Taxonomy" id="1513793"/>
    <lineage>
        <taxon>Bacteria</taxon>
        <taxon>Pseudomonadati</taxon>
        <taxon>Bdellovibrionota</taxon>
        <taxon>Oligoflexia</taxon>
        <taxon>Oligoflexales</taxon>
        <taxon>Pseudobacteriovoracaceae</taxon>
        <taxon>Pseudobacteriovorax</taxon>
    </lineage>
</organism>
<dbReference type="Proteomes" id="UP000192907">
    <property type="component" value="Unassembled WGS sequence"/>
</dbReference>
<accession>A0A1Y6CEH7</accession>
<evidence type="ECO:0000313" key="2">
    <source>
        <dbReference type="Proteomes" id="UP000192907"/>
    </source>
</evidence>
<evidence type="ECO:0000313" key="1">
    <source>
        <dbReference type="EMBL" id="SMF60090.1"/>
    </source>
</evidence>
<dbReference type="STRING" id="1513793.SAMN06296036_12090"/>
<protein>
    <submittedName>
        <fullName evidence="1">Uncharacterized protein</fullName>
    </submittedName>
</protein>
<gene>
    <name evidence="1" type="ORF">SAMN06296036_12090</name>
</gene>
<name>A0A1Y6CEH7_9BACT</name>
<sequence length="143" mass="16108">MIREFALQIALYTIPTAISAAQVSISVYDYQQKVSFPLQLNLKSGEVLVVFKEDCLPCRQQLRDLRCLSRQRVKLLGVGQDRLKLKQLASVADYIRLYNASFKAASDAGITSSPSILFRSRKRKKNLIISGYIPCEKLARILG</sequence>
<reference evidence="2" key="1">
    <citation type="submission" date="2017-04" db="EMBL/GenBank/DDBJ databases">
        <authorList>
            <person name="Varghese N."/>
            <person name="Submissions S."/>
        </authorList>
    </citation>
    <scope>NUCLEOTIDE SEQUENCE [LARGE SCALE GENOMIC DNA]</scope>
    <source>
        <strain evidence="2">RKEM611</strain>
    </source>
</reference>
<keyword evidence="2" id="KW-1185">Reference proteome</keyword>
<dbReference type="SUPFAM" id="SSF52833">
    <property type="entry name" value="Thioredoxin-like"/>
    <property type="match status" value="1"/>
</dbReference>
<dbReference type="EMBL" id="FWZT01000020">
    <property type="protein sequence ID" value="SMF60090.1"/>
    <property type="molecule type" value="Genomic_DNA"/>
</dbReference>
<proteinExistence type="predicted"/>